<dbReference type="PROSITE" id="PS51186">
    <property type="entry name" value="GNAT"/>
    <property type="match status" value="1"/>
</dbReference>
<dbReference type="CDD" id="cd04301">
    <property type="entry name" value="NAT_SF"/>
    <property type="match status" value="1"/>
</dbReference>
<dbReference type="RefSeq" id="WP_238805210.1">
    <property type="nucleotide sequence ID" value="NZ_CAKLPY010000001.1"/>
</dbReference>
<gene>
    <name evidence="2" type="ORF">EMA8858_01095</name>
</gene>
<comment type="caution">
    <text evidence="2">The sequence shown here is derived from an EMBL/GenBank/DDBJ whole genome shotgun (WGS) entry which is preliminary data.</text>
</comment>
<dbReference type="EMBL" id="CAKLPY010000001">
    <property type="protein sequence ID" value="CAH0994975.1"/>
    <property type="molecule type" value="Genomic_DNA"/>
</dbReference>
<dbReference type="InterPro" id="IPR050276">
    <property type="entry name" value="MshD_Acetyltransferase"/>
</dbReference>
<dbReference type="InterPro" id="IPR016181">
    <property type="entry name" value="Acyl_CoA_acyltransferase"/>
</dbReference>
<evidence type="ECO:0000313" key="3">
    <source>
        <dbReference type="Proteomes" id="UP000837932"/>
    </source>
</evidence>
<feature type="domain" description="N-acetyltransferase" evidence="1">
    <location>
        <begin position="6"/>
        <end position="168"/>
    </location>
</feature>
<dbReference type="InterPro" id="IPR000182">
    <property type="entry name" value="GNAT_dom"/>
</dbReference>
<evidence type="ECO:0000259" key="1">
    <source>
        <dbReference type="PROSITE" id="PS51186"/>
    </source>
</evidence>
<reference evidence="2" key="1">
    <citation type="submission" date="2021-12" db="EMBL/GenBank/DDBJ databases">
        <authorList>
            <person name="Rodrigo-Torres L."/>
            <person name="Arahal R. D."/>
            <person name="Lucena T."/>
        </authorList>
    </citation>
    <scope>NUCLEOTIDE SEQUENCE</scope>
    <source>
        <strain evidence="2">CECT 8858</strain>
    </source>
</reference>
<keyword evidence="2" id="KW-0012">Acyltransferase</keyword>
<evidence type="ECO:0000313" key="2">
    <source>
        <dbReference type="EMBL" id="CAH0994975.1"/>
    </source>
</evidence>
<dbReference type="EC" id="2.3.1.-" evidence="2"/>
<dbReference type="Pfam" id="PF13673">
    <property type="entry name" value="Acetyltransf_10"/>
    <property type="match status" value="1"/>
</dbReference>
<dbReference type="GO" id="GO:0016746">
    <property type="term" value="F:acyltransferase activity"/>
    <property type="evidence" value="ECO:0007669"/>
    <property type="project" value="UniProtKB-KW"/>
</dbReference>
<keyword evidence="2" id="KW-0808">Transferase</keyword>
<sequence length="168" mass="19772">MSQQGVTYRNATHKDIKVIREIANKTWFVTYEPILGKEQPQYMFDLIYSEEALAEQMNNGQTFVLQLIDNQVVSFASYSEKDDKNKIYKLNKLYLNPDFQGGGFGRKILEEVENQLTKLGVKTLDLNVNRFNKARFFYEKVGFKMLLEEDIPIGPYWMNDYVMRKELV</sequence>
<dbReference type="Gene3D" id="3.40.630.30">
    <property type="match status" value="1"/>
</dbReference>
<keyword evidence="3" id="KW-1185">Reference proteome</keyword>
<organism evidence="2 3">
    <name type="scientific">Emticicia aquatica</name>
    <dbReference type="NCBI Taxonomy" id="1681835"/>
    <lineage>
        <taxon>Bacteria</taxon>
        <taxon>Pseudomonadati</taxon>
        <taxon>Bacteroidota</taxon>
        <taxon>Cytophagia</taxon>
        <taxon>Cytophagales</taxon>
        <taxon>Leadbetterellaceae</taxon>
        <taxon>Emticicia</taxon>
    </lineage>
</organism>
<protein>
    <submittedName>
        <fullName evidence="2">N-acetyltransferase</fullName>
        <ecNumber evidence="2">2.3.1.-</ecNumber>
    </submittedName>
</protein>
<dbReference type="SUPFAM" id="SSF55729">
    <property type="entry name" value="Acyl-CoA N-acyltransferases (Nat)"/>
    <property type="match status" value="1"/>
</dbReference>
<accession>A0ABM9AMD7</accession>
<dbReference type="Proteomes" id="UP000837932">
    <property type="component" value="Unassembled WGS sequence"/>
</dbReference>
<dbReference type="PANTHER" id="PTHR43617">
    <property type="entry name" value="L-AMINO ACID N-ACETYLTRANSFERASE"/>
    <property type="match status" value="1"/>
</dbReference>
<proteinExistence type="predicted"/>
<name>A0ABM9AMD7_9BACT</name>